<evidence type="ECO:0000256" key="5">
    <source>
        <dbReference type="ARBA" id="ARBA00022692"/>
    </source>
</evidence>
<organism evidence="11 12">
    <name type="scientific">Paenirhodobacter hankyongi</name>
    <dbReference type="NCBI Taxonomy" id="2294033"/>
    <lineage>
        <taxon>Bacteria</taxon>
        <taxon>Pseudomonadati</taxon>
        <taxon>Pseudomonadota</taxon>
        <taxon>Alphaproteobacteria</taxon>
        <taxon>Rhodobacterales</taxon>
        <taxon>Rhodobacter group</taxon>
        <taxon>Paenirhodobacter</taxon>
    </lineage>
</organism>
<keyword evidence="3 9" id="KW-0997">Cell inner membrane</keyword>
<feature type="domain" description="POTRA" evidence="10">
    <location>
        <begin position="97"/>
        <end position="165"/>
    </location>
</feature>
<evidence type="ECO:0000313" key="12">
    <source>
        <dbReference type="Proteomes" id="UP000279673"/>
    </source>
</evidence>
<evidence type="ECO:0000259" key="10">
    <source>
        <dbReference type="PROSITE" id="PS51779"/>
    </source>
</evidence>
<comment type="function">
    <text evidence="9">Essential cell division protein.</text>
</comment>
<evidence type="ECO:0000256" key="3">
    <source>
        <dbReference type="ARBA" id="ARBA00022519"/>
    </source>
</evidence>
<evidence type="ECO:0000256" key="6">
    <source>
        <dbReference type="ARBA" id="ARBA00022989"/>
    </source>
</evidence>
<keyword evidence="4 9" id="KW-0132">Cell division</keyword>
<dbReference type="EMBL" id="RCHI01000011">
    <property type="protein sequence ID" value="RLL64266.1"/>
    <property type="molecule type" value="Genomic_DNA"/>
</dbReference>
<keyword evidence="2 9" id="KW-1003">Cell membrane</keyword>
<dbReference type="InterPro" id="IPR026579">
    <property type="entry name" value="FtsQ"/>
</dbReference>
<dbReference type="InterPro" id="IPR005548">
    <property type="entry name" value="Cell_div_FtsQ/DivIB_C"/>
</dbReference>
<reference evidence="11 12" key="1">
    <citation type="submission" date="2018-10" db="EMBL/GenBank/DDBJ databases">
        <title>Rhodobacter sp . BO-81.</title>
        <authorList>
            <person name="Im W.T."/>
        </authorList>
    </citation>
    <scope>NUCLEOTIDE SEQUENCE [LARGE SCALE GENOMIC DNA]</scope>
    <source>
        <strain evidence="11 12">BO-81</strain>
    </source>
</reference>
<dbReference type="HAMAP" id="MF_00911">
    <property type="entry name" value="FtsQ_subfam"/>
    <property type="match status" value="1"/>
</dbReference>
<keyword evidence="8 9" id="KW-0131">Cell cycle</keyword>
<evidence type="ECO:0000256" key="4">
    <source>
        <dbReference type="ARBA" id="ARBA00022618"/>
    </source>
</evidence>
<dbReference type="PANTHER" id="PTHR35851:SF1">
    <property type="entry name" value="CELL DIVISION PROTEIN FTSQ"/>
    <property type="match status" value="1"/>
</dbReference>
<dbReference type="PANTHER" id="PTHR35851">
    <property type="entry name" value="CELL DIVISION PROTEIN FTSQ"/>
    <property type="match status" value="1"/>
</dbReference>
<feature type="transmembrane region" description="Helical" evidence="9">
    <location>
        <begin position="52"/>
        <end position="71"/>
    </location>
</feature>
<evidence type="ECO:0000256" key="2">
    <source>
        <dbReference type="ARBA" id="ARBA00022475"/>
    </source>
</evidence>
<evidence type="ECO:0000256" key="9">
    <source>
        <dbReference type="HAMAP-Rule" id="MF_00911"/>
    </source>
</evidence>
<comment type="subcellular location">
    <subcellularLocation>
        <location evidence="9">Cell inner membrane</location>
        <topology evidence="9">Single-pass type II membrane protein</topology>
    </subcellularLocation>
    <subcellularLocation>
        <location evidence="1">Membrane</location>
    </subcellularLocation>
    <text evidence="9">Localizes to the division septum.</text>
</comment>
<dbReference type="GO" id="GO:0043093">
    <property type="term" value="P:FtsZ-dependent cytokinesis"/>
    <property type="evidence" value="ECO:0007669"/>
    <property type="project" value="UniProtKB-UniRule"/>
</dbReference>
<protein>
    <recommendedName>
        <fullName evidence="9">Cell division protein FtsQ</fullName>
    </recommendedName>
</protein>
<name>A0A421BMZ3_9RHOB</name>
<keyword evidence="12" id="KW-1185">Reference proteome</keyword>
<dbReference type="AlphaFoldDB" id="A0A421BMZ3"/>
<keyword evidence="7 9" id="KW-0472">Membrane</keyword>
<dbReference type="GO" id="GO:0090529">
    <property type="term" value="P:cell septum assembly"/>
    <property type="evidence" value="ECO:0007669"/>
    <property type="project" value="InterPro"/>
</dbReference>
<sequence length="315" mass="34985">MRSLKAEPRYLQQAGQRRVTIRSRSNGGRRDPAPSRLAFRLQRLWLTPFVRAFTRIGVPVFVVTLALGLWLGDEGRRADAMAKLEDIKLSIQNRPEFRVSTLTVEGASPEVEQAVRAMLPVQLPASRFAIDLVAYHDTIARLDAVKDVSLIVRTGGALDIKVTEREPVILWRTPSGIEMLDEIGHRTASLTRRDARPDLPLIAGEGADAAVPEALQILAAAKPILPRARGLVRMGERRWDLVLDRDQRILLPEENPVQAVERVLALDAAEDLLNRDFTRLDMRNADRPTIRLSAPALAQYQAISAGALNSVKVSQ</sequence>
<comment type="caution">
    <text evidence="11">The sequence shown here is derived from an EMBL/GenBank/DDBJ whole genome shotgun (WGS) entry which is preliminary data.</text>
</comment>
<accession>A0A421BMZ3</accession>
<keyword evidence="5 9" id="KW-0812">Transmembrane</keyword>
<dbReference type="GO" id="GO:0005886">
    <property type="term" value="C:plasma membrane"/>
    <property type="evidence" value="ECO:0007669"/>
    <property type="project" value="UniProtKB-SubCell"/>
</dbReference>
<comment type="similarity">
    <text evidence="9">Belongs to the FtsQ/DivIB family. FtsQ subfamily.</text>
</comment>
<evidence type="ECO:0000313" key="11">
    <source>
        <dbReference type="EMBL" id="RLL64266.1"/>
    </source>
</evidence>
<dbReference type="InterPro" id="IPR034746">
    <property type="entry name" value="POTRA"/>
</dbReference>
<evidence type="ECO:0000256" key="7">
    <source>
        <dbReference type="ARBA" id="ARBA00023136"/>
    </source>
</evidence>
<dbReference type="Pfam" id="PF03799">
    <property type="entry name" value="FtsQ_DivIB_C"/>
    <property type="match status" value="1"/>
</dbReference>
<gene>
    <name evidence="9" type="primary">ftsQ</name>
    <name evidence="11" type="ORF">DYS74_12035</name>
</gene>
<dbReference type="Proteomes" id="UP000279673">
    <property type="component" value="Unassembled WGS sequence"/>
</dbReference>
<dbReference type="GO" id="GO:0032153">
    <property type="term" value="C:cell division site"/>
    <property type="evidence" value="ECO:0007669"/>
    <property type="project" value="UniProtKB-UniRule"/>
</dbReference>
<dbReference type="PROSITE" id="PS51779">
    <property type="entry name" value="POTRA"/>
    <property type="match status" value="1"/>
</dbReference>
<keyword evidence="6 9" id="KW-1133">Transmembrane helix</keyword>
<evidence type="ECO:0000256" key="8">
    <source>
        <dbReference type="ARBA" id="ARBA00023306"/>
    </source>
</evidence>
<dbReference type="RefSeq" id="WP_121533942.1">
    <property type="nucleotide sequence ID" value="NZ_RCHI01000011.1"/>
</dbReference>
<proteinExistence type="inferred from homology"/>
<evidence type="ECO:0000256" key="1">
    <source>
        <dbReference type="ARBA" id="ARBA00004370"/>
    </source>
</evidence>